<accession>A0A443Q1A2</accession>
<dbReference type="OrthoDB" id="1277335at2759"/>
<dbReference type="Proteomes" id="UP000283530">
    <property type="component" value="Unassembled WGS sequence"/>
</dbReference>
<sequence>MTAKEISLKLLIHKEKNQVLYAESRNDFVDVLFSFLTMPIGTVIRLVGKQSKIGCMSTIFESVEDLDVEYLESDSWKNKFLYPKSAAEEHCRSLMVNIDDTEPTNYYLCYSKFPLSSYYNHLASTTRSNRHCQCGRTLDWKMPIAAGNGKNGVFVKGKMRYMITDDLQVLPLCMGTTLELLKQLGISDATVLEERNVNLGSEEVLHLLKHSLFSKMPLTDVFLPVQDTTDGVTLDLKVMELDSKDMAQSHTEKESCSNSKNMSVRLFVSKSRNKVLYAQVGKEFPDMLFNFLTFPLGSIVKCLGGCTSMGCLDNLYKSVEELGNNDCVKSEEHRALLLDPKLSPFLGCTNQLIQIKELPRQLTIFNCSYCIGSGTYITNGDPGKCSHGNEKIQLELINPKFDAVTELGGEFMAGPATFIVTDELLVKPISTISCLALLNQFNLPLSDLEEQFVSMGEEQALSILKASLTSKTVLSDVFLKKPKKLGRRSSLYS</sequence>
<reference evidence="1 2" key="1">
    <citation type="journal article" date="2019" name="Nat. Plants">
        <title>Stout camphor tree genome fills gaps in understanding of flowering plant genome evolution.</title>
        <authorList>
            <person name="Chaw S.M."/>
            <person name="Liu Y.C."/>
            <person name="Wu Y.W."/>
            <person name="Wang H.Y."/>
            <person name="Lin C.I."/>
            <person name="Wu C.S."/>
            <person name="Ke H.M."/>
            <person name="Chang L.Y."/>
            <person name="Hsu C.Y."/>
            <person name="Yang H.T."/>
            <person name="Sudianto E."/>
            <person name="Hsu M.H."/>
            <person name="Wu K.P."/>
            <person name="Wang L.N."/>
            <person name="Leebens-Mack J.H."/>
            <person name="Tsai I.J."/>
        </authorList>
    </citation>
    <scope>NUCLEOTIDE SEQUENCE [LARGE SCALE GENOMIC DNA]</scope>
    <source>
        <strain evidence="2">cv. Chaw 1501</strain>
        <tissue evidence="1">Young leaves</tissue>
    </source>
</reference>
<dbReference type="PANTHER" id="PTHR33103">
    <property type="entry name" value="OS01G0153900 PROTEIN"/>
    <property type="match status" value="1"/>
</dbReference>
<evidence type="ECO:0000313" key="2">
    <source>
        <dbReference type="Proteomes" id="UP000283530"/>
    </source>
</evidence>
<gene>
    <name evidence="1" type="ORF">CKAN_02619200</name>
</gene>
<keyword evidence="2" id="KW-1185">Reference proteome</keyword>
<dbReference type="AlphaFoldDB" id="A0A443Q1A2"/>
<name>A0A443Q1A2_9MAGN</name>
<dbReference type="EMBL" id="QPKB01000012">
    <property type="protein sequence ID" value="RWR96790.1"/>
    <property type="molecule type" value="Genomic_DNA"/>
</dbReference>
<dbReference type="InterPro" id="IPR007750">
    <property type="entry name" value="DUF674"/>
</dbReference>
<organism evidence="1 2">
    <name type="scientific">Cinnamomum micranthum f. kanehirae</name>
    <dbReference type="NCBI Taxonomy" id="337451"/>
    <lineage>
        <taxon>Eukaryota</taxon>
        <taxon>Viridiplantae</taxon>
        <taxon>Streptophyta</taxon>
        <taxon>Embryophyta</taxon>
        <taxon>Tracheophyta</taxon>
        <taxon>Spermatophyta</taxon>
        <taxon>Magnoliopsida</taxon>
        <taxon>Magnoliidae</taxon>
        <taxon>Laurales</taxon>
        <taxon>Lauraceae</taxon>
        <taxon>Cinnamomum</taxon>
    </lineage>
</organism>
<dbReference type="Pfam" id="PF05056">
    <property type="entry name" value="DUF674"/>
    <property type="match status" value="1"/>
</dbReference>
<comment type="caution">
    <text evidence="1">The sequence shown here is derived from an EMBL/GenBank/DDBJ whole genome shotgun (WGS) entry which is preliminary data.</text>
</comment>
<dbReference type="PANTHER" id="PTHR33103:SF27">
    <property type="entry name" value="OS04G0594700 PROTEIN"/>
    <property type="match status" value="1"/>
</dbReference>
<evidence type="ECO:0000313" key="1">
    <source>
        <dbReference type="EMBL" id="RWR96790.1"/>
    </source>
</evidence>
<evidence type="ECO:0008006" key="3">
    <source>
        <dbReference type="Google" id="ProtNLM"/>
    </source>
</evidence>
<protein>
    <recommendedName>
        <fullName evidence="3">DUF674 domain-containing protein</fullName>
    </recommendedName>
</protein>
<proteinExistence type="predicted"/>